<proteinExistence type="predicted"/>
<evidence type="ECO:0000256" key="2">
    <source>
        <dbReference type="SAM" id="Phobius"/>
    </source>
</evidence>
<accession>A0A4Y7K7Y8</accession>
<organism evidence="4 5">
    <name type="scientific">Papaver somniferum</name>
    <name type="common">Opium poppy</name>
    <dbReference type="NCBI Taxonomy" id="3469"/>
    <lineage>
        <taxon>Eukaryota</taxon>
        <taxon>Viridiplantae</taxon>
        <taxon>Streptophyta</taxon>
        <taxon>Embryophyta</taxon>
        <taxon>Tracheophyta</taxon>
        <taxon>Spermatophyta</taxon>
        <taxon>Magnoliopsida</taxon>
        <taxon>Ranunculales</taxon>
        <taxon>Papaveraceae</taxon>
        <taxon>Papaveroideae</taxon>
        <taxon>Papaver</taxon>
    </lineage>
</organism>
<evidence type="ECO:0000313" key="4">
    <source>
        <dbReference type="EMBL" id="RZC69464.1"/>
    </source>
</evidence>
<keyword evidence="2" id="KW-0812">Transmembrane</keyword>
<dbReference type="PANTHER" id="PTHR31973">
    <property type="entry name" value="POLYPROTEIN, PUTATIVE-RELATED"/>
    <property type="match status" value="1"/>
</dbReference>
<keyword evidence="2" id="KW-0472">Membrane</keyword>
<reference evidence="4 5" key="1">
    <citation type="journal article" date="2018" name="Science">
        <title>The opium poppy genome and morphinan production.</title>
        <authorList>
            <person name="Guo L."/>
            <person name="Winzer T."/>
            <person name="Yang X."/>
            <person name="Li Y."/>
            <person name="Ning Z."/>
            <person name="He Z."/>
            <person name="Teodor R."/>
            <person name="Lu Y."/>
            <person name="Bowser T.A."/>
            <person name="Graham I.A."/>
            <person name="Ye K."/>
        </authorList>
    </citation>
    <scope>NUCLEOTIDE SEQUENCE [LARGE SCALE GENOMIC DNA]</scope>
    <source>
        <strain evidence="5">cv. HN1</strain>
        <tissue evidence="4">Leaves</tissue>
    </source>
</reference>
<sequence length="970" mass="106918">MDGSLGGKLVNVILSSGGTIKDPSSNDPQYVGPIVNNMQTVSTSMPVADFIKVVHVSFNLDPRKRYKVYSRVYVTPGVSVFVDISYSSTLADLVVNDPNGLNSVFRFCTEKIIGDEGPPTSDGNVTQMGADAHLKIQMDLLLTTRIPRTQSSLSSPVNVAHDLGDLDPIAQLLCTNDVYCPRPLSPVIPPPHLNHGWLLTENPDQTSRSLGARGSEVRGASSCAEDPLPVSRLDIISQFGVSKGSKMGGTSRCVIKPDVRNGTDWSFSAFGYEFPMDEMPVIRVVNADADGYISPTEWEDCIDGNEIQSDDDVLEYKTRIVPTDPGLVMGTSGTSVVLDDTSLLPVTLSGDPPLLSTLSSDSTLLPTVHTGEMVTRVLSNSTRLSTTDSSGLVSIVTSNPDISDSLAVIPSVSIVGVKRKRSSSLRRHGKIHVDESNEADDYTIDPDDDHLVSLDPSQIYGTGTGVTPSSFSDLHIGMTFPNRQKLFDTLAGVHVKGLREYKSLKTAPDRFTAECKNSATDGNWFIHATKVGNFDTFQIIRYEQEHSYGVHRRHGGTGHKHASAKWIASLLCPFVLVNKDITATFVQTFMKKVHHIDISEQKAGRARIHALELVHGSFKESFSILPKLVEEMEKLNDGTVTNLARNQNVDGTHLRGDYPGILLVAYAQDGDNGVVPNAYAIVEYEKKDCCIWFLNLLWLHVSDGYKRINELVVISDKGGGLVAAMDVVMPQVKHVNCVRHFLENFYTTFNDAAVREFMWIAATTALPRNFEYHMGEIRKASPRCAEWLLKYDKALWTQAFMFPLKRWGIFTINMCESTNSQLRVARSYPVAALVQATRVKAALYFAKRHDRSFTRTKSITLYASKKWVKVVNKTKQCIPTSYGNNKFSVDHLGELYSVDPTLRTCNCLQITAMTGIPWTIIGAPTLLLLLHVKVTPDGRMIQLLNTLFHPFGSAMVVEGRRGRGSSLKVL</sequence>
<dbReference type="AlphaFoldDB" id="A0A4Y7K7Y8"/>
<feature type="region of interest" description="Disordered" evidence="1">
    <location>
        <begin position="204"/>
        <end position="223"/>
    </location>
</feature>
<evidence type="ECO:0000313" key="5">
    <source>
        <dbReference type="Proteomes" id="UP000316621"/>
    </source>
</evidence>
<dbReference type="PANTHER" id="PTHR31973:SF187">
    <property type="entry name" value="MUTATOR TRANSPOSASE MUDRA PROTEIN"/>
    <property type="match status" value="1"/>
</dbReference>
<dbReference type="Pfam" id="PF10551">
    <property type="entry name" value="MULE"/>
    <property type="match status" value="1"/>
</dbReference>
<dbReference type="Gramene" id="RZC69464">
    <property type="protein sequence ID" value="RZC69464"/>
    <property type="gene ID" value="C5167_032580"/>
</dbReference>
<protein>
    <recommendedName>
        <fullName evidence="3">MULE transposase domain-containing protein</fullName>
    </recommendedName>
</protein>
<dbReference type="EMBL" id="CM010721">
    <property type="protein sequence ID" value="RZC69464.1"/>
    <property type="molecule type" value="Genomic_DNA"/>
</dbReference>
<keyword evidence="2" id="KW-1133">Transmembrane helix</keyword>
<name>A0A4Y7K7Y8_PAPSO</name>
<gene>
    <name evidence="4" type="ORF">C5167_032580</name>
</gene>
<dbReference type="InterPro" id="IPR018289">
    <property type="entry name" value="MULE_transposase_dom"/>
</dbReference>
<dbReference type="Proteomes" id="UP000316621">
    <property type="component" value="Chromosome 7"/>
</dbReference>
<feature type="domain" description="MULE transposase" evidence="3">
    <location>
        <begin position="648"/>
        <end position="744"/>
    </location>
</feature>
<keyword evidence="5" id="KW-1185">Reference proteome</keyword>
<evidence type="ECO:0000256" key="1">
    <source>
        <dbReference type="SAM" id="MobiDB-lite"/>
    </source>
</evidence>
<feature type="transmembrane region" description="Helical" evidence="2">
    <location>
        <begin position="910"/>
        <end position="930"/>
    </location>
</feature>
<evidence type="ECO:0000259" key="3">
    <source>
        <dbReference type="Pfam" id="PF10551"/>
    </source>
</evidence>